<proteinExistence type="predicted"/>
<dbReference type="PROSITE" id="PS50292">
    <property type="entry name" value="PEROXIDASE_3"/>
    <property type="match status" value="1"/>
</dbReference>
<keyword evidence="1" id="KW-0560">Oxidoreductase</keyword>
<name>A0A0M3HGY4_ASCLU</name>
<dbReference type="InterPro" id="IPR019791">
    <property type="entry name" value="Haem_peroxidase_animal"/>
</dbReference>
<evidence type="ECO:0000313" key="2">
    <source>
        <dbReference type="Proteomes" id="UP000036681"/>
    </source>
</evidence>
<accession>A0A0M3HGY4</accession>
<reference evidence="3" key="1">
    <citation type="submission" date="2017-02" db="UniProtKB">
        <authorList>
            <consortium name="WormBaseParasite"/>
        </authorList>
    </citation>
    <scope>IDENTIFICATION</scope>
</reference>
<dbReference type="Pfam" id="PF03098">
    <property type="entry name" value="An_peroxidase"/>
    <property type="match status" value="1"/>
</dbReference>
<dbReference type="PANTHER" id="PTHR11475">
    <property type="entry name" value="OXIDASE/PEROXIDASE"/>
    <property type="match status" value="1"/>
</dbReference>
<dbReference type="GO" id="GO:0020037">
    <property type="term" value="F:heme binding"/>
    <property type="evidence" value="ECO:0007669"/>
    <property type="project" value="InterPro"/>
</dbReference>
<keyword evidence="2" id="KW-1185">Reference proteome</keyword>
<dbReference type="WBParaSite" id="ALUE_0000077901-mRNA-1">
    <property type="protein sequence ID" value="ALUE_0000077901-mRNA-1"/>
    <property type="gene ID" value="ALUE_0000077901"/>
</dbReference>
<keyword evidence="1" id="KW-0575">Peroxidase</keyword>
<dbReference type="InterPro" id="IPR037120">
    <property type="entry name" value="Haem_peroxidase_sf_animal"/>
</dbReference>
<evidence type="ECO:0000256" key="1">
    <source>
        <dbReference type="ARBA" id="ARBA00022559"/>
    </source>
</evidence>
<sequence length="162" mass="18159">IDTPRSLSVNGVPLPSARVISNTIHFDQPYNHVKFSLMLMQFGQFLDHDMTHSPTERGPDDEILNCTRCDSQKTISVHCMPLPVPEDDPHFPTHDENGERRCLPFARSLLGQLTLGYRNQLNQLTSYIDGSVIYGSTECEAAELRMFEGGRLNSTNLGSHNS</sequence>
<dbReference type="Gene3D" id="1.10.640.10">
    <property type="entry name" value="Haem peroxidase domain superfamily, animal type"/>
    <property type="match status" value="1"/>
</dbReference>
<evidence type="ECO:0000313" key="3">
    <source>
        <dbReference type="WBParaSite" id="ALUE_0000077901-mRNA-1"/>
    </source>
</evidence>
<dbReference type="GO" id="GO:0006979">
    <property type="term" value="P:response to oxidative stress"/>
    <property type="evidence" value="ECO:0007669"/>
    <property type="project" value="InterPro"/>
</dbReference>
<protein>
    <submittedName>
        <fullName evidence="3">Peroxidasin</fullName>
    </submittedName>
</protein>
<dbReference type="AlphaFoldDB" id="A0A0M3HGY4"/>
<dbReference type="InterPro" id="IPR010255">
    <property type="entry name" value="Haem_peroxidase_sf"/>
</dbReference>
<dbReference type="PANTHER" id="PTHR11475:SF133">
    <property type="entry name" value="PEROXIDASE"/>
    <property type="match status" value="1"/>
</dbReference>
<dbReference type="SUPFAM" id="SSF48113">
    <property type="entry name" value="Heme-dependent peroxidases"/>
    <property type="match status" value="1"/>
</dbReference>
<organism evidence="2 3">
    <name type="scientific">Ascaris lumbricoides</name>
    <name type="common">Giant roundworm</name>
    <dbReference type="NCBI Taxonomy" id="6252"/>
    <lineage>
        <taxon>Eukaryota</taxon>
        <taxon>Metazoa</taxon>
        <taxon>Ecdysozoa</taxon>
        <taxon>Nematoda</taxon>
        <taxon>Chromadorea</taxon>
        <taxon>Rhabditida</taxon>
        <taxon>Spirurina</taxon>
        <taxon>Ascaridomorpha</taxon>
        <taxon>Ascaridoidea</taxon>
        <taxon>Ascarididae</taxon>
        <taxon>Ascaris</taxon>
    </lineage>
</organism>
<dbReference type="GO" id="GO:0004601">
    <property type="term" value="F:peroxidase activity"/>
    <property type="evidence" value="ECO:0007669"/>
    <property type="project" value="UniProtKB-KW"/>
</dbReference>
<dbReference type="Proteomes" id="UP000036681">
    <property type="component" value="Unplaced"/>
</dbReference>